<evidence type="ECO:0000259" key="3">
    <source>
        <dbReference type="PROSITE" id="PS51371"/>
    </source>
</evidence>
<dbReference type="PANTHER" id="PTHR43080">
    <property type="entry name" value="CBS DOMAIN-CONTAINING PROTEIN CBSX3, MITOCHONDRIAL"/>
    <property type="match status" value="1"/>
</dbReference>
<accession>A0ABV3GTN7</accession>
<comment type="caution">
    <text evidence="4">The sequence shown here is derived from an EMBL/GenBank/DDBJ whole genome shotgun (WGS) entry which is preliminary data.</text>
</comment>
<protein>
    <submittedName>
        <fullName evidence="4">CBS domain-containing protein</fullName>
    </submittedName>
</protein>
<evidence type="ECO:0000313" key="4">
    <source>
        <dbReference type="EMBL" id="MEV0974993.1"/>
    </source>
</evidence>
<dbReference type="Pfam" id="PF00571">
    <property type="entry name" value="CBS"/>
    <property type="match status" value="2"/>
</dbReference>
<dbReference type="InterPro" id="IPR051257">
    <property type="entry name" value="Diverse_CBS-Domain"/>
</dbReference>
<reference evidence="4 5" key="1">
    <citation type="submission" date="2024-06" db="EMBL/GenBank/DDBJ databases">
        <title>The Natural Products Discovery Center: Release of the First 8490 Sequenced Strains for Exploring Actinobacteria Biosynthetic Diversity.</title>
        <authorList>
            <person name="Kalkreuter E."/>
            <person name="Kautsar S.A."/>
            <person name="Yang D."/>
            <person name="Bader C.D."/>
            <person name="Teijaro C.N."/>
            <person name="Fluegel L."/>
            <person name="Davis C.M."/>
            <person name="Simpson J.R."/>
            <person name="Lauterbach L."/>
            <person name="Steele A.D."/>
            <person name="Gui C."/>
            <person name="Meng S."/>
            <person name="Li G."/>
            <person name="Viehrig K."/>
            <person name="Ye F."/>
            <person name="Su P."/>
            <person name="Kiefer A.F."/>
            <person name="Nichols A."/>
            <person name="Cepeda A.J."/>
            <person name="Yan W."/>
            <person name="Fan B."/>
            <person name="Jiang Y."/>
            <person name="Adhikari A."/>
            <person name="Zheng C.-J."/>
            <person name="Schuster L."/>
            <person name="Cowan T.M."/>
            <person name="Smanski M.J."/>
            <person name="Chevrette M.G."/>
            <person name="De Carvalho L.P.S."/>
            <person name="Shen B."/>
        </authorList>
    </citation>
    <scope>NUCLEOTIDE SEQUENCE [LARGE SCALE GENOMIC DNA]</scope>
    <source>
        <strain evidence="4 5">NPDC050100</strain>
    </source>
</reference>
<feature type="domain" description="CBS" evidence="3">
    <location>
        <begin position="73"/>
        <end position="130"/>
    </location>
</feature>
<keyword evidence="5" id="KW-1185">Reference proteome</keyword>
<evidence type="ECO:0000313" key="5">
    <source>
        <dbReference type="Proteomes" id="UP001551675"/>
    </source>
</evidence>
<dbReference type="PROSITE" id="PS51371">
    <property type="entry name" value="CBS"/>
    <property type="match status" value="2"/>
</dbReference>
<dbReference type="CDD" id="cd04622">
    <property type="entry name" value="CBS_pair_HRP1_like"/>
    <property type="match status" value="1"/>
</dbReference>
<keyword evidence="1 2" id="KW-0129">CBS domain</keyword>
<dbReference type="InterPro" id="IPR046342">
    <property type="entry name" value="CBS_dom_sf"/>
</dbReference>
<gene>
    <name evidence="4" type="ORF">AB0I59_40930</name>
</gene>
<dbReference type="EMBL" id="JBFALK010000040">
    <property type="protein sequence ID" value="MEV0974993.1"/>
    <property type="molecule type" value="Genomic_DNA"/>
</dbReference>
<dbReference type="Proteomes" id="UP001551675">
    <property type="component" value="Unassembled WGS sequence"/>
</dbReference>
<dbReference type="Gene3D" id="3.10.580.10">
    <property type="entry name" value="CBS-domain"/>
    <property type="match status" value="1"/>
</dbReference>
<proteinExistence type="predicted"/>
<name>A0ABV3GTN7_MICGL</name>
<dbReference type="SMART" id="SM00116">
    <property type="entry name" value="CBS"/>
    <property type="match status" value="2"/>
</dbReference>
<dbReference type="SUPFAM" id="SSF54631">
    <property type="entry name" value="CBS-domain pair"/>
    <property type="match status" value="1"/>
</dbReference>
<dbReference type="InterPro" id="IPR000644">
    <property type="entry name" value="CBS_dom"/>
</dbReference>
<sequence>MTTARNVMHFGVQCIGENENLLTAARMMRDLSVGSLPVCGNDDRLKGIITDRDIVIKCVAAGKDCSEVTAKDLAQGTLVWVDAEADLEEALHTMEEHQIRRLPVLENHRLVGVITEADLAAHLPEDKLAEAVSRIYAESTPRV</sequence>
<feature type="domain" description="CBS" evidence="3">
    <location>
        <begin position="8"/>
        <end position="65"/>
    </location>
</feature>
<dbReference type="PANTHER" id="PTHR43080:SF2">
    <property type="entry name" value="CBS DOMAIN-CONTAINING PROTEIN"/>
    <property type="match status" value="1"/>
</dbReference>
<dbReference type="RefSeq" id="WP_061256531.1">
    <property type="nucleotide sequence ID" value="NZ_JBFALK010000040.1"/>
</dbReference>
<evidence type="ECO:0000256" key="2">
    <source>
        <dbReference type="PROSITE-ProRule" id="PRU00703"/>
    </source>
</evidence>
<evidence type="ECO:0000256" key="1">
    <source>
        <dbReference type="ARBA" id="ARBA00023122"/>
    </source>
</evidence>
<organism evidence="4 5">
    <name type="scientific">Microtetraspora glauca</name>
    <dbReference type="NCBI Taxonomy" id="1996"/>
    <lineage>
        <taxon>Bacteria</taxon>
        <taxon>Bacillati</taxon>
        <taxon>Actinomycetota</taxon>
        <taxon>Actinomycetes</taxon>
        <taxon>Streptosporangiales</taxon>
        <taxon>Streptosporangiaceae</taxon>
        <taxon>Microtetraspora</taxon>
    </lineage>
</organism>